<evidence type="ECO:0000313" key="1">
    <source>
        <dbReference type="EMBL" id="KDQ60301.1"/>
    </source>
</evidence>
<protein>
    <submittedName>
        <fullName evidence="1">Uncharacterized protein</fullName>
    </submittedName>
</protein>
<evidence type="ECO:0000313" key="2">
    <source>
        <dbReference type="Proteomes" id="UP000027265"/>
    </source>
</evidence>
<dbReference type="Pfam" id="PF14223">
    <property type="entry name" value="Retrotran_gag_2"/>
    <property type="match status" value="1"/>
</dbReference>
<dbReference type="STRING" id="933084.A0A067QCI8"/>
<name>A0A067QCI8_9AGAM</name>
<organism evidence="1 2">
    <name type="scientific">Jaapia argillacea MUCL 33604</name>
    <dbReference type="NCBI Taxonomy" id="933084"/>
    <lineage>
        <taxon>Eukaryota</taxon>
        <taxon>Fungi</taxon>
        <taxon>Dikarya</taxon>
        <taxon>Basidiomycota</taxon>
        <taxon>Agaricomycotina</taxon>
        <taxon>Agaricomycetes</taxon>
        <taxon>Agaricomycetidae</taxon>
        <taxon>Jaapiales</taxon>
        <taxon>Jaapiaceae</taxon>
        <taxon>Jaapia</taxon>
    </lineage>
</organism>
<keyword evidence="2" id="KW-1185">Reference proteome</keyword>
<reference evidence="2" key="1">
    <citation type="journal article" date="2014" name="Proc. Natl. Acad. Sci. U.S.A.">
        <title>Extensive sampling of basidiomycete genomes demonstrates inadequacy of the white-rot/brown-rot paradigm for wood decay fungi.</title>
        <authorList>
            <person name="Riley R."/>
            <person name="Salamov A.A."/>
            <person name="Brown D.W."/>
            <person name="Nagy L.G."/>
            <person name="Floudas D."/>
            <person name="Held B.W."/>
            <person name="Levasseur A."/>
            <person name="Lombard V."/>
            <person name="Morin E."/>
            <person name="Otillar R."/>
            <person name="Lindquist E.A."/>
            <person name="Sun H."/>
            <person name="LaButti K.M."/>
            <person name="Schmutz J."/>
            <person name="Jabbour D."/>
            <person name="Luo H."/>
            <person name="Baker S.E."/>
            <person name="Pisabarro A.G."/>
            <person name="Walton J.D."/>
            <person name="Blanchette R.A."/>
            <person name="Henrissat B."/>
            <person name="Martin F."/>
            <person name="Cullen D."/>
            <person name="Hibbett D.S."/>
            <person name="Grigoriev I.V."/>
        </authorList>
    </citation>
    <scope>NUCLEOTIDE SEQUENCE [LARGE SCALE GENOMIC DNA]</scope>
    <source>
        <strain evidence="2">MUCL 33604</strain>
    </source>
</reference>
<accession>A0A067QCI8</accession>
<dbReference type="EMBL" id="KL197714">
    <property type="protein sequence ID" value="KDQ60301.1"/>
    <property type="molecule type" value="Genomic_DNA"/>
</dbReference>
<dbReference type="Proteomes" id="UP000027265">
    <property type="component" value="Unassembled WGS sequence"/>
</dbReference>
<sequence length="95" mass="11146">LKVWLDHEKKSRHLLVSTINNLLLLKIQHKPSVTDMWSTTVKMYDEKNEMIVADTKLHMRNLKCPEDGSIHTHINQLLQFQKQLVNSGKTIKDKE</sequence>
<feature type="non-terminal residue" evidence="1">
    <location>
        <position position="95"/>
    </location>
</feature>
<dbReference type="InParanoid" id="A0A067QCI8"/>
<dbReference type="AlphaFoldDB" id="A0A067QCI8"/>
<feature type="non-terminal residue" evidence="1">
    <location>
        <position position="1"/>
    </location>
</feature>
<gene>
    <name evidence="1" type="ORF">JAAARDRAFT_83288</name>
</gene>
<proteinExistence type="predicted"/>
<dbReference type="HOGENOM" id="CLU_2378388_0_0_1"/>